<dbReference type="Proteomes" id="UP000287171">
    <property type="component" value="Unassembled WGS sequence"/>
</dbReference>
<gene>
    <name evidence="4" type="ORF">KDA_00490</name>
</gene>
<sequence length="345" mass="39809">MSSQHILVTSMVDEQIPAIIELIQAQERRWKQLDGRLSKVRSIEQIAAMIQDHLSQESPPLIAVDVQNRVRAYVHPTIWQLDPEDELRAFFAERNGLARYLTLPDPADSDAFLVASTLFAELSLRWNNQQVYGEMMRWPCCDLWLDKLLHKQGFLLDSELAYQRSPINLPEIVTSSNDLQARLARPEDEEMLVALFKEELVFHEPYTPFVRMSPSVERAFRDRLALLWSGKSLEAGAPLVIVIEQSGKVVAMAENDLYIVEGGKEEEPYFMPVGYYCHINNMGVSQELRGRGIGRVLLKATVEAFSNVKLDGYILWFNPDNPLSSRFWPRLGFQPLWRTYQRHYK</sequence>
<keyword evidence="5" id="KW-1185">Reference proteome</keyword>
<dbReference type="InterPro" id="IPR000182">
    <property type="entry name" value="GNAT_dom"/>
</dbReference>
<keyword evidence="2" id="KW-0012">Acyltransferase</keyword>
<evidence type="ECO:0000259" key="3">
    <source>
        <dbReference type="PROSITE" id="PS51186"/>
    </source>
</evidence>
<dbReference type="SUPFAM" id="SSF55729">
    <property type="entry name" value="Acyl-CoA N-acyltransferases (Nat)"/>
    <property type="match status" value="1"/>
</dbReference>
<dbReference type="CDD" id="cd04301">
    <property type="entry name" value="NAT_SF"/>
    <property type="match status" value="1"/>
</dbReference>
<accession>A0A402AZS1</accession>
<reference evidence="5" key="1">
    <citation type="submission" date="2018-12" db="EMBL/GenBank/DDBJ databases">
        <title>Tengunoibacter tsumagoiensis gen. nov., sp. nov., Dictyobacter kobayashii sp. nov., D. alpinus sp. nov., and D. joshuensis sp. nov. and description of Dictyobacteraceae fam. nov. within the order Ktedonobacterales isolated from Tengu-no-mugimeshi.</title>
        <authorList>
            <person name="Wang C.M."/>
            <person name="Zheng Y."/>
            <person name="Sakai Y."/>
            <person name="Toyoda A."/>
            <person name="Minakuchi Y."/>
            <person name="Abe K."/>
            <person name="Yokota A."/>
            <person name="Yabe S."/>
        </authorList>
    </citation>
    <scope>NUCLEOTIDE SEQUENCE [LARGE SCALE GENOMIC DNA]</scope>
    <source>
        <strain evidence="5">Uno16</strain>
    </source>
</reference>
<dbReference type="GO" id="GO:0016747">
    <property type="term" value="F:acyltransferase activity, transferring groups other than amino-acyl groups"/>
    <property type="evidence" value="ECO:0007669"/>
    <property type="project" value="InterPro"/>
</dbReference>
<dbReference type="InterPro" id="IPR016181">
    <property type="entry name" value="Acyl_CoA_acyltransferase"/>
</dbReference>
<dbReference type="InterPro" id="IPR050680">
    <property type="entry name" value="YpeA/RimI_acetyltransf"/>
</dbReference>
<evidence type="ECO:0000256" key="2">
    <source>
        <dbReference type="ARBA" id="ARBA00023315"/>
    </source>
</evidence>
<dbReference type="Gene3D" id="3.40.630.30">
    <property type="match status" value="1"/>
</dbReference>
<evidence type="ECO:0000313" key="4">
    <source>
        <dbReference type="EMBL" id="GCE24565.1"/>
    </source>
</evidence>
<proteinExistence type="predicted"/>
<feature type="domain" description="N-acetyltransferase" evidence="3">
    <location>
        <begin position="179"/>
        <end position="345"/>
    </location>
</feature>
<comment type="caution">
    <text evidence="4">The sequence shown here is derived from an EMBL/GenBank/DDBJ whole genome shotgun (WGS) entry which is preliminary data.</text>
</comment>
<name>A0A402AZS1_9CHLR</name>
<dbReference type="AlphaFoldDB" id="A0A402AZS1"/>
<dbReference type="Pfam" id="PF00583">
    <property type="entry name" value="Acetyltransf_1"/>
    <property type="match status" value="1"/>
</dbReference>
<keyword evidence="1" id="KW-0808">Transferase</keyword>
<dbReference type="RefSeq" id="WP_126625263.1">
    <property type="nucleotide sequence ID" value="NZ_BIFT01000001.1"/>
</dbReference>
<dbReference type="EMBL" id="BIFT01000001">
    <property type="protein sequence ID" value="GCE24565.1"/>
    <property type="molecule type" value="Genomic_DNA"/>
</dbReference>
<dbReference type="PROSITE" id="PS51186">
    <property type="entry name" value="GNAT"/>
    <property type="match status" value="1"/>
</dbReference>
<dbReference type="PANTHER" id="PTHR43420:SF47">
    <property type="entry name" value="N-ACETYLTRANSFERASE DOMAIN-CONTAINING PROTEIN"/>
    <property type="match status" value="1"/>
</dbReference>
<dbReference type="OrthoDB" id="149709at2"/>
<protein>
    <recommendedName>
        <fullName evidence="3">N-acetyltransferase domain-containing protein</fullName>
    </recommendedName>
</protein>
<dbReference type="PANTHER" id="PTHR43420">
    <property type="entry name" value="ACETYLTRANSFERASE"/>
    <property type="match status" value="1"/>
</dbReference>
<organism evidence="4 5">
    <name type="scientific">Dictyobacter alpinus</name>
    <dbReference type="NCBI Taxonomy" id="2014873"/>
    <lineage>
        <taxon>Bacteria</taxon>
        <taxon>Bacillati</taxon>
        <taxon>Chloroflexota</taxon>
        <taxon>Ktedonobacteria</taxon>
        <taxon>Ktedonobacterales</taxon>
        <taxon>Dictyobacteraceae</taxon>
        <taxon>Dictyobacter</taxon>
    </lineage>
</organism>
<evidence type="ECO:0000313" key="5">
    <source>
        <dbReference type="Proteomes" id="UP000287171"/>
    </source>
</evidence>
<evidence type="ECO:0000256" key="1">
    <source>
        <dbReference type="ARBA" id="ARBA00022679"/>
    </source>
</evidence>